<dbReference type="eggNOG" id="COG0597">
    <property type="taxonomic scope" value="Bacteria"/>
</dbReference>
<comment type="catalytic activity">
    <reaction evidence="9">
        <text>Release of signal peptides from bacterial membrane prolipoproteins. Hydrolyzes -Xaa-Yaa-Zaa-|-(S,diacylglyceryl)Cys-, in which Xaa is hydrophobic (preferably Leu), and Yaa (Ala or Ser) and Zaa (Gly or Ala) have small, neutral side chains.</text>
        <dbReference type="EC" id="3.4.23.36"/>
    </reaction>
</comment>
<dbReference type="Proteomes" id="UP000008721">
    <property type="component" value="Chromosome"/>
</dbReference>
<dbReference type="HAMAP" id="MF_00161">
    <property type="entry name" value="LspA"/>
    <property type="match status" value="1"/>
</dbReference>
<keyword evidence="7 9" id="KW-1133">Transmembrane helix</keyword>
<evidence type="ECO:0000256" key="9">
    <source>
        <dbReference type="HAMAP-Rule" id="MF_00161"/>
    </source>
</evidence>
<sequence>MVRSIIVLVLVMSSVFLIDQAIKSIFLDGYRLYTSCIDLILVFNKGVAFSMFAFLEGALKWIQLALLAGVIGYTLWLKKTCYLLPVGIMAGAGLSNVADRFMHGGVVDYVYWHCGFNFAVFNAADVMIDIAVIALMILNFRPKLCKS</sequence>
<reference evidence="11 12" key="1">
    <citation type="journal article" date="2012" name="Stand. Genomic Sci.">
        <title>Complete genome sequence of the sulfur compounds oxidizing chemolithoautotroph Sulfuricurvum kujiense type strain (YK-1(T)).</title>
        <authorList>
            <person name="Han C."/>
            <person name="Kotsyurbenko O."/>
            <person name="Chertkov O."/>
            <person name="Held B."/>
            <person name="Lapidus A."/>
            <person name="Nolan M."/>
            <person name="Lucas S."/>
            <person name="Hammon N."/>
            <person name="Deshpande S."/>
            <person name="Cheng J.F."/>
            <person name="Tapia R."/>
            <person name="Goodwin L.A."/>
            <person name="Pitluck S."/>
            <person name="Liolios K."/>
            <person name="Pagani I."/>
            <person name="Ivanova N."/>
            <person name="Mavromatis K."/>
            <person name="Mikhailova N."/>
            <person name="Pati A."/>
            <person name="Chen A."/>
            <person name="Palaniappan K."/>
            <person name="Land M."/>
            <person name="Hauser L."/>
            <person name="Chang Y.J."/>
            <person name="Jeffries C.D."/>
            <person name="Brambilla E.M."/>
            <person name="Rohde M."/>
            <person name="Spring S."/>
            <person name="Sikorski J."/>
            <person name="Goker M."/>
            <person name="Woyke T."/>
            <person name="Bristow J."/>
            <person name="Eisen J.A."/>
            <person name="Markowitz V."/>
            <person name="Hugenholtz P."/>
            <person name="Kyrpides N.C."/>
            <person name="Klenk H.P."/>
            <person name="Detter J.C."/>
        </authorList>
    </citation>
    <scope>NUCLEOTIDE SEQUENCE [LARGE SCALE GENOMIC DNA]</scope>
    <source>
        <strain evidence="12">ATCC BAA-921 / DSM 16994 / JCM 11577 / YK-1</strain>
    </source>
</reference>
<dbReference type="GO" id="GO:0004190">
    <property type="term" value="F:aspartic-type endopeptidase activity"/>
    <property type="evidence" value="ECO:0007669"/>
    <property type="project" value="UniProtKB-UniRule"/>
</dbReference>
<dbReference type="PANTHER" id="PTHR33695">
    <property type="entry name" value="LIPOPROTEIN SIGNAL PEPTIDASE"/>
    <property type="match status" value="1"/>
</dbReference>
<name>E4TWU3_SULKY</name>
<comment type="pathway">
    <text evidence="9">Protein modification; lipoprotein biosynthesis (signal peptide cleavage).</text>
</comment>
<feature type="active site" evidence="9">
    <location>
        <position position="108"/>
    </location>
</feature>
<dbReference type="PANTHER" id="PTHR33695:SF1">
    <property type="entry name" value="LIPOPROTEIN SIGNAL PEPTIDASE"/>
    <property type="match status" value="1"/>
</dbReference>
<evidence type="ECO:0000256" key="3">
    <source>
        <dbReference type="ARBA" id="ARBA00022670"/>
    </source>
</evidence>
<keyword evidence="5 9" id="KW-0064">Aspartyl protease</keyword>
<keyword evidence="6 9" id="KW-0378">Hydrolase</keyword>
<dbReference type="RefSeq" id="WP_013458971.1">
    <property type="nucleotide sequence ID" value="NC_014762.1"/>
</dbReference>
<dbReference type="InterPro" id="IPR001872">
    <property type="entry name" value="Peptidase_A8"/>
</dbReference>
<gene>
    <name evidence="9" type="primary">lspA</name>
    <name evidence="11" type="ordered locus">Sulku_0106</name>
</gene>
<keyword evidence="4 9" id="KW-0812">Transmembrane</keyword>
<dbReference type="EMBL" id="CP002355">
    <property type="protein sequence ID" value="ADR32774.1"/>
    <property type="molecule type" value="Genomic_DNA"/>
</dbReference>
<dbReference type="HOGENOM" id="CLU_083252_4_3_7"/>
<keyword evidence="2 9" id="KW-1003">Cell membrane</keyword>
<dbReference type="Pfam" id="PF01252">
    <property type="entry name" value="Peptidase_A8"/>
    <property type="match status" value="1"/>
</dbReference>
<dbReference type="GO" id="GO:0005886">
    <property type="term" value="C:plasma membrane"/>
    <property type="evidence" value="ECO:0007669"/>
    <property type="project" value="UniProtKB-SubCell"/>
</dbReference>
<dbReference type="KEGG" id="sku:Sulku_0106"/>
<feature type="transmembrane region" description="Helical" evidence="9">
    <location>
        <begin position="81"/>
        <end position="98"/>
    </location>
</feature>
<dbReference type="NCBIfam" id="TIGR00077">
    <property type="entry name" value="lspA"/>
    <property type="match status" value="1"/>
</dbReference>
<comment type="subcellular location">
    <subcellularLocation>
        <location evidence="9">Cell membrane</location>
        <topology evidence="9">Multi-pass membrane protein</topology>
    </subcellularLocation>
</comment>
<keyword evidence="8 9" id="KW-0472">Membrane</keyword>
<evidence type="ECO:0000256" key="8">
    <source>
        <dbReference type="ARBA" id="ARBA00023136"/>
    </source>
</evidence>
<dbReference type="STRING" id="709032.Sulku_0106"/>
<dbReference type="UniPathway" id="UPA00665"/>
<evidence type="ECO:0000256" key="2">
    <source>
        <dbReference type="ARBA" id="ARBA00022475"/>
    </source>
</evidence>
<evidence type="ECO:0000256" key="4">
    <source>
        <dbReference type="ARBA" id="ARBA00022692"/>
    </source>
</evidence>
<feature type="transmembrane region" description="Helical" evidence="9">
    <location>
        <begin position="110"/>
        <end position="138"/>
    </location>
</feature>
<comment type="caution">
    <text evidence="9">Lacks conserved residue(s) required for the propagation of feature annotation.</text>
</comment>
<keyword evidence="3 9" id="KW-0645">Protease</keyword>
<dbReference type="EC" id="3.4.23.36" evidence="9"/>
<accession>E4TWU3</accession>
<dbReference type="PRINTS" id="PR00781">
    <property type="entry name" value="LIPOSIGPTASE"/>
</dbReference>
<feature type="transmembrane region" description="Helical" evidence="9">
    <location>
        <begin position="58"/>
        <end position="76"/>
    </location>
</feature>
<evidence type="ECO:0000313" key="11">
    <source>
        <dbReference type="EMBL" id="ADR32774.1"/>
    </source>
</evidence>
<dbReference type="OrthoDB" id="9810259at2"/>
<evidence type="ECO:0000256" key="7">
    <source>
        <dbReference type="ARBA" id="ARBA00022989"/>
    </source>
</evidence>
<evidence type="ECO:0000256" key="10">
    <source>
        <dbReference type="RuleBase" id="RU004181"/>
    </source>
</evidence>
<feature type="active site" evidence="9">
    <location>
        <position position="125"/>
    </location>
</feature>
<protein>
    <recommendedName>
        <fullName evidence="9">Lipoprotein signal peptidase</fullName>
        <ecNumber evidence="9">3.4.23.36</ecNumber>
    </recommendedName>
    <alternativeName>
        <fullName evidence="9">Prolipoprotein signal peptidase</fullName>
    </alternativeName>
    <alternativeName>
        <fullName evidence="9">Signal peptidase II</fullName>
        <shortName evidence="9">SPase II</shortName>
    </alternativeName>
</protein>
<evidence type="ECO:0000256" key="6">
    <source>
        <dbReference type="ARBA" id="ARBA00022801"/>
    </source>
</evidence>
<comment type="function">
    <text evidence="9">This protein specifically catalyzes the removal of signal peptides from prolipoproteins.</text>
</comment>
<dbReference type="GO" id="GO:0006508">
    <property type="term" value="P:proteolysis"/>
    <property type="evidence" value="ECO:0007669"/>
    <property type="project" value="UniProtKB-KW"/>
</dbReference>
<organism evidence="11 12">
    <name type="scientific">Sulfuricurvum kujiense (strain ATCC BAA-921 / DSM 16994 / JCM 11577 / YK-1)</name>
    <dbReference type="NCBI Taxonomy" id="709032"/>
    <lineage>
        <taxon>Bacteria</taxon>
        <taxon>Pseudomonadati</taxon>
        <taxon>Campylobacterota</taxon>
        <taxon>Epsilonproteobacteria</taxon>
        <taxon>Campylobacterales</taxon>
        <taxon>Sulfurimonadaceae</taxon>
        <taxon>Sulfuricurvum</taxon>
    </lineage>
</organism>
<comment type="similarity">
    <text evidence="1 9 10">Belongs to the peptidase A8 family.</text>
</comment>
<evidence type="ECO:0000313" key="12">
    <source>
        <dbReference type="Proteomes" id="UP000008721"/>
    </source>
</evidence>
<dbReference type="AlphaFoldDB" id="E4TWU3"/>
<evidence type="ECO:0000256" key="5">
    <source>
        <dbReference type="ARBA" id="ARBA00022750"/>
    </source>
</evidence>
<evidence type="ECO:0000256" key="1">
    <source>
        <dbReference type="ARBA" id="ARBA00006139"/>
    </source>
</evidence>
<proteinExistence type="inferred from homology"/>
<keyword evidence="12" id="KW-1185">Reference proteome</keyword>